<gene>
    <name evidence="3" type="ORF">GKJPGBOP_01568</name>
</gene>
<dbReference type="InterPro" id="IPR032696">
    <property type="entry name" value="SQ_cyclase_C"/>
</dbReference>
<evidence type="ECO:0000259" key="2">
    <source>
        <dbReference type="Pfam" id="PF13243"/>
    </source>
</evidence>
<dbReference type="Pfam" id="PF13243">
    <property type="entry name" value="SQHop_cyclase_C"/>
    <property type="match status" value="1"/>
</dbReference>
<sequence length="525" mass="56733">MTTHGFFECQATALLTEATADDLGQSTPSVYESGRLVSDAPWLAGHGQRLQALCASQNADGSWGSGERGLVATLSAAEALLSVLTRRNSTHPPRHQLVNATALAVTRLSHWLGDHLHPPTLPDTIEAGLITPALTERIQQHLGRCGRTEPPFLPPRASSLLLAHPKGCRPTALTRLRATIREGRPLPEHLACIWEILAPATDCPHRCIRPRAGTVGCSPAATAAWLGAPGTSSAQQRAGLSYLHRVQDRYQGPVPASAPTTTAERARLTALFARHRIPHTPPRALLASLRAALDTQAPCPPSSADDIAAVLYALLHHGDRLRPDRLMLYYTSDHFRCAPGESGPSPVANAHALETLTLYTARRADDRGRYRPVRRKTLQWLLTQQHPDGSWRDPSHTSPYYATACCTQALATCAGPVARPALARAAAWALATGRPNGRWGQAPHGTDEETAYATWILLAGAPQSAAARHALTAAGKILHHAHISDRTPALWHDKDTYAPLRVLRATRLAALHTLHHLPDRAPTPW</sequence>
<dbReference type="SUPFAM" id="SSF48239">
    <property type="entry name" value="Terpenoid cyclases/Protein prenyltransferases"/>
    <property type="match status" value="1"/>
</dbReference>
<proteinExistence type="predicted"/>
<comment type="caution">
    <text evidence="3">The sequence shown here is derived from an EMBL/GenBank/DDBJ whole genome shotgun (WGS) entry which is preliminary data.</text>
</comment>
<keyword evidence="1" id="KW-0479">Metal-binding</keyword>
<evidence type="ECO:0000256" key="1">
    <source>
        <dbReference type="ARBA" id="ARBA00022723"/>
    </source>
</evidence>
<evidence type="ECO:0000313" key="3">
    <source>
        <dbReference type="EMBL" id="GCD41910.1"/>
    </source>
</evidence>
<dbReference type="RefSeq" id="WP_125053138.1">
    <property type="nucleotide sequence ID" value="NZ_BHZD01000001.1"/>
</dbReference>
<name>A0A401VXV5_STREY</name>
<dbReference type="Gene3D" id="1.50.10.20">
    <property type="match status" value="1"/>
</dbReference>
<reference evidence="3 4" key="1">
    <citation type="submission" date="2018-11" db="EMBL/GenBank/DDBJ databases">
        <title>Whole genome sequence of Streptomyces paromomycinus NBRC 15454(T).</title>
        <authorList>
            <person name="Komaki H."/>
            <person name="Tamura T."/>
        </authorList>
    </citation>
    <scope>NUCLEOTIDE SEQUENCE [LARGE SCALE GENOMIC DNA]</scope>
    <source>
        <strain evidence="3 4">NBRC 15454</strain>
    </source>
</reference>
<keyword evidence="4" id="KW-1185">Reference proteome</keyword>
<organism evidence="3 4">
    <name type="scientific">Streptomyces paromomycinus</name>
    <name type="common">Streptomyces rimosus subsp. paromomycinus</name>
    <dbReference type="NCBI Taxonomy" id="92743"/>
    <lineage>
        <taxon>Bacteria</taxon>
        <taxon>Bacillati</taxon>
        <taxon>Actinomycetota</taxon>
        <taxon>Actinomycetes</taxon>
        <taxon>Kitasatosporales</taxon>
        <taxon>Streptomycetaceae</taxon>
        <taxon>Streptomyces</taxon>
    </lineage>
</organism>
<evidence type="ECO:0000313" key="4">
    <source>
        <dbReference type="Proteomes" id="UP000286746"/>
    </source>
</evidence>
<dbReference type="AlphaFoldDB" id="A0A401VXV5"/>
<dbReference type="EMBL" id="BHZD01000001">
    <property type="protein sequence ID" value="GCD41910.1"/>
    <property type="molecule type" value="Genomic_DNA"/>
</dbReference>
<protein>
    <submittedName>
        <fullName evidence="3">Type B diterpene cyclase</fullName>
    </submittedName>
</protein>
<dbReference type="Gene3D" id="1.50.10.160">
    <property type="match status" value="1"/>
</dbReference>
<feature type="domain" description="Squalene cyclase C-terminal" evidence="2">
    <location>
        <begin position="369"/>
        <end position="480"/>
    </location>
</feature>
<dbReference type="Proteomes" id="UP000286746">
    <property type="component" value="Unassembled WGS sequence"/>
</dbReference>
<accession>A0A401VXV5</accession>
<dbReference type="GO" id="GO:0046872">
    <property type="term" value="F:metal ion binding"/>
    <property type="evidence" value="ECO:0007669"/>
    <property type="project" value="UniProtKB-KW"/>
</dbReference>
<dbReference type="InterPro" id="IPR008930">
    <property type="entry name" value="Terpenoid_cyclase/PrenylTrfase"/>
</dbReference>